<dbReference type="Pfam" id="PF04434">
    <property type="entry name" value="SWIM"/>
    <property type="match status" value="1"/>
</dbReference>
<feature type="domain" description="SWIM-type" evidence="3">
    <location>
        <begin position="186"/>
        <end position="222"/>
    </location>
</feature>
<dbReference type="AlphaFoldDB" id="A0AAW1GRY3"/>
<dbReference type="InterPro" id="IPR018289">
    <property type="entry name" value="MULE_transposase_dom"/>
</dbReference>
<dbReference type="GO" id="GO:0008270">
    <property type="term" value="F:zinc ion binding"/>
    <property type="evidence" value="ECO:0007669"/>
    <property type="project" value="UniProtKB-KW"/>
</dbReference>
<evidence type="ECO:0000256" key="1">
    <source>
        <dbReference type="PROSITE-ProRule" id="PRU00325"/>
    </source>
</evidence>
<reference evidence="4" key="1">
    <citation type="submission" date="2024-03" db="EMBL/GenBank/DDBJ databases">
        <title>WGS assembly of Saponaria officinalis var. Norfolk2.</title>
        <authorList>
            <person name="Jenkins J."/>
            <person name="Shu S."/>
            <person name="Grimwood J."/>
            <person name="Barry K."/>
            <person name="Goodstein D."/>
            <person name="Schmutz J."/>
            <person name="Leebens-Mack J."/>
            <person name="Osbourn A."/>
        </authorList>
    </citation>
    <scope>NUCLEOTIDE SEQUENCE [LARGE SCALE GENOMIC DNA]</scope>
    <source>
        <strain evidence="4">JIC</strain>
    </source>
</reference>
<comment type="caution">
    <text evidence="4">The sequence shown here is derived from an EMBL/GenBank/DDBJ whole genome shotgun (WGS) entry which is preliminary data.</text>
</comment>
<keyword evidence="1" id="KW-0862">Zinc</keyword>
<protein>
    <recommendedName>
        <fullName evidence="3">SWIM-type domain-containing protein</fullName>
    </recommendedName>
</protein>
<keyword evidence="1" id="KW-0863">Zinc-finger</keyword>
<dbReference type="Pfam" id="PF10551">
    <property type="entry name" value="MULE"/>
    <property type="match status" value="1"/>
</dbReference>
<evidence type="ECO:0000259" key="3">
    <source>
        <dbReference type="PROSITE" id="PS50966"/>
    </source>
</evidence>
<dbReference type="PROSITE" id="PS50966">
    <property type="entry name" value="ZF_SWIM"/>
    <property type="match status" value="1"/>
</dbReference>
<proteinExistence type="predicted"/>
<evidence type="ECO:0000256" key="2">
    <source>
        <dbReference type="SAM" id="MobiDB-lite"/>
    </source>
</evidence>
<organism evidence="4 5">
    <name type="scientific">Saponaria officinalis</name>
    <name type="common">Common soapwort</name>
    <name type="synonym">Lychnis saponaria</name>
    <dbReference type="NCBI Taxonomy" id="3572"/>
    <lineage>
        <taxon>Eukaryota</taxon>
        <taxon>Viridiplantae</taxon>
        <taxon>Streptophyta</taxon>
        <taxon>Embryophyta</taxon>
        <taxon>Tracheophyta</taxon>
        <taxon>Spermatophyta</taxon>
        <taxon>Magnoliopsida</taxon>
        <taxon>eudicotyledons</taxon>
        <taxon>Gunneridae</taxon>
        <taxon>Pentapetalae</taxon>
        <taxon>Caryophyllales</taxon>
        <taxon>Caryophyllaceae</taxon>
        <taxon>Caryophylleae</taxon>
        <taxon>Saponaria</taxon>
    </lineage>
</organism>
<keyword evidence="1" id="KW-0479">Metal-binding</keyword>
<sequence>MRWMIQSVFWADKEAKSNYLVYGDTISFDPTYRIKKYFMVFTPLTGVDNNKKSVTFGAGLLSFEDEKSFLWVFRRFLEAMGGKEPQCIITDQDPAIKNACLTVFKTARHKFCMWHIMQKMNDKVGKTTITPLKLEKHASVIYMHAVFSEFQEEVRQSVCSLGIAGFNKNGNMEYHDVDDGVRNRKYRVEYNAETKLTACGCKLFERRGFICRHILWVWAGRKMYSIPDVYILPRWTKKSYRPIVCDSSGKVDEDIDEADIRRVGMSKAWSEIYATMGLLDTAPHKHIKQLTKILRQFKESIADKHLPKTKDREMEDLLGCKATKDIDILPPNKAKNKGSGKRLTSAKEKGIKKTEKRKQRCGRCKRWTNHDSRTCKLPFAKKPPSDDEEPSETEEVFIFLTIFKF</sequence>
<dbReference type="Proteomes" id="UP001443914">
    <property type="component" value="Unassembled WGS sequence"/>
</dbReference>
<feature type="region of interest" description="Disordered" evidence="2">
    <location>
        <begin position="332"/>
        <end position="363"/>
    </location>
</feature>
<accession>A0AAW1GRY3</accession>
<evidence type="ECO:0000313" key="5">
    <source>
        <dbReference type="Proteomes" id="UP001443914"/>
    </source>
</evidence>
<gene>
    <name evidence="4" type="ORF">RND81_14G200500</name>
</gene>
<dbReference type="EMBL" id="JBDFQZ010000014">
    <property type="protein sequence ID" value="KAK9666644.1"/>
    <property type="molecule type" value="Genomic_DNA"/>
</dbReference>
<dbReference type="InterPro" id="IPR007527">
    <property type="entry name" value="Znf_SWIM"/>
</dbReference>
<evidence type="ECO:0000313" key="4">
    <source>
        <dbReference type="EMBL" id="KAK9666644.1"/>
    </source>
</evidence>
<feature type="compositionally biased region" description="Basic residues" evidence="2">
    <location>
        <begin position="354"/>
        <end position="363"/>
    </location>
</feature>
<keyword evidence="5" id="KW-1185">Reference proteome</keyword>
<dbReference type="PANTHER" id="PTHR47718">
    <property type="entry name" value="OS01G0519700 PROTEIN"/>
    <property type="match status" value="1"/>
</dbReference>
<name>A0AAW1GRY3_SAPOF</name>